<dbReference type="EMBL" id="CP155447">
    <property type="protein sequence ID" value="XBH06125.1"/>
    <property type="molecule type" value="Genomic_DNA"/>
</dbReference>
<dbReference type="GO" id="GO:0003677">
    <property type="term" value="F:DNA binding"/>
    <property type="evidence" value="ECO:0007669"/>
    <property type="project" value="InterPro"/>
</dbReference>
<gene>
    <name evidence="1" type="ORF">V5E97_08835</name>
</gene>
<protein>
    <submittedName>
        <fullName evidence="1">Transposase</fullName>
    </submittedName>
</protein>
<dbReference type="GO" id="GO:0004803">
    <property type="term" value="F:transposase activity"/>
    <property type="evidence" value="ECO:0007669"/>
    <property type="project" value="InterPro"/>
</dbReference>
<reference evidence="1" key="1">
    <citation type="submission" date="2024-05" db="EMBL/GenBank/DDBJ databases">
        <title>Planctomycetes of the genus Singulisphaera possess chitinolytic capabilities.</title>
        <authorList>
            <person name="Ivanova A."/>
        </authorList>
    </citation>
    <scope>NUCLEOTIDE SEQUENCE</scope>
    <source>
        <strain evidence="1">Ch08T</strain>
    </source>
</reference>
<dbReference type="InterPro" id="IPR009057">
    <property type="entry name" value="Homeodomain-like_sf"/>
</dbReference>
<sequence>MAGKRKVHTAAFKAQVALAALKGDRTINELAGQYGVHPTLIHGWKKQLVTGAEEVFGSPVKAASADAEARQAELFEQIGRLKMELEWVKKVIPFG</sequence>
<accession>A0AAU7CM55</accession>
<dbReference type="GO" id="GO:0006313">
    <property type="term" value="P:DNA transposition"/>
    <property type="evidence" value="ECO:0007669"/>
    <property type="project" value="InterPro"/>
</dbReference>
<dbReference type="Pfam" id="PF01527">
    <property type="entry name" value="HTH_Tnp_1"/>
    <property type="match status" value="1"/>
</dbReference>
<dbReference type="AlphaFoldDB" id="A0AAU7CM55"/>
<dbReference type="RefSeq" id="WP_406698977.1">
    <property type="nucleotide sequence ID" value="NZ_CP155447.1"/>
</dbReference>
<evidence type="ECO:0000313" key="1">
    <source>
        <dbReference type="EMBL" id="XBH06125.1"/>
    </source>
</evidence>
<proteinExistence type="predicted"/>
<name>A0AAU7CM55_9BACT</name>
<dbReference type="InterPro" id="IPR002514">
    <property type="entry name" value="Transposase_8"/>
</dbReference>
<dbReference type="SUPFAM" id="SSF46689">
    <property type="entry name" value="Homeodomain-like"/>
    <property type="match status" value="1"/>
</dbReference>
<organism evidence="1">
    <name type="scientific">Singulisphaera sp. Ch08</name>
    <dbReference type="NCBI Taxonomy" id="3120278"/>
    <lineage>
        <taxon>Bacteria</taxon>
        <taxon>Pseudomonadati</taxon>
        <taxon>Planctomycetota</taxon>
        <taxon>Planctomycetia</taxon>
        <taxon>Isosphaerales</taxon>
        <taxon>Isosphaeraceae</taxon>
        <taxon>Singulisphaera</taxon>
    </lineage>
</organism>